<organism evidence="2 3">
    <name type="scientific">Bradyrhizobium uaiense</name>
    <dbReference type="NCBI Taxonomy" id="2594946"/>
    <lineage>
        <taxon>Bacteria</taxon>
        <taxon>Pseudomonadati</taxon>
        <taxon>Pseudomonadota</taxon>
        <taxon>Alphaproteobacteria</taxon>
        <taxon>Hyphomicrobiales</taxon>
        <taxon>Nitrobacteraceae</taxon>
        <taxon>Bradyrhizobium</taxon>
    </lineage>
</organism>
<comment type="caution">
    <text evidence="2">The sequence shown here is derived from an EMBL/GenBank/DDBJ whole genome shotgun (WGS) entry which is preliminary data.</text>
</comment>
<proteinExistence type="predicted"/>
<dbReference type="InterPro" id="IPR038765">
    <property type="entry name" value="Papain-like_cys_pep_sf"/>
</dbReference>
<protein>
    <submittedName>
        <fullName evidence="2">Transglutaminase domain-containing protein</fullName>
    </submittedName>
</protein>
<dbReference type="Proteomes" id="UP000468531">
    <property type="component" value="Unassembled WGS sequence"/>
</dbReference>
<dbReference type="SMART" id="SM00460">
    <property type="entry name" value="TGc"/>
    <property type="match status" value="1"/>
</dbReference>
<evidence type="ECO:0000313" key="3">
    <source>
        <dbReference type="Proteomes" id="UP000468531"/>
    </source>
</evidence>
<keyword evidence="3" id="KW-1185">Reference proteome</keyword>
<reference evidence="2 3" key="1">
    <citation type="journal article" date="2020" name="Arch. Microbiol.">
        <title>Bradyrhizobium uaiense sp. nov., a new highly efficient cowpea symbiont.</title>
        <authorList>
            <person name="Cabral Michel D."/>
            <person name="Azarias Guimaraes A."/>
            <person name="Martins da Costa E."/>
            <person name="Soares de Carvalho T."/>
            <person name="Balsanelli E."/>
            <person name="Willems A."/>
            <person name="Maltempi de Souza E."/>
            <person name="de Souza Moreira F.M."/>
        </authorList>
    </citation>
    <scope>NUCLEOTIDE SEQUENCE [LARGE SCALE GENOMIC DNA]</scope>
    <source>
        <strain evidence="2 3">UFLA 03-164</strain>
    </source>
</reference>
<dbReference type="AlphaFoldDB" id="A0A6P1BWY9"/>
<gene>
    <name evidence="2" type="ORF">FNJ47_44995</name>
</gene>
<accession>A0A6P1BWY9</accession>
<feature type="domain" description="Transglutaminase-like" evidence="1">
    <location>
        <begin position="86"/>
        <end position="150"/>
    </location>
</feature>
<dbReference type="SUPFAM" id="SSF54001">
    <property type="entry name" value="Cysteine proteinases"/>
    <property type="match status" value="1"/>
</dbReference>
<evidence type="ECO:0000313" key="2">
    <source>
        <dbReference type="EMBL" id="NEV02650.1"/>
    </source>
</evidence>
<dbReference type="EMBL" id="VKHP01000400">
    <property type="protein sequence ID" value="NEV02650.1"/>
    <property type="molecule type" value="Genomic_DNA"/>
</dbReference>
<name>A0A6P1BWY9_9BRAD</name>
<dbReference type="RefSeq" id="WP_163162945.1">
    <property type="nucleotide sequence ID" value="NZ_VKHP01000400.1"/>
</dbReference>
<sequence length="277" mass="30787">MTIQELYLRQDALTDPGALAGAYDDLPETVSGLCEVVSGLIVHVAWAERYGVPPDIPMVRQTRPVADRLKLIQEAFAGSLTAARAPRSRTFGTCRDYALLLCSMLRSRSIPARVRGGFATYIGDDIYHDHWICEYWSPGDKRWLQADAQLDAMQIDQLRIPFDSANLPREAFLTASQAWRLARCNAVAAGAFGHGASAGLWFLHVNVYRDLLSLTNRQISAWDSWRDAVPASKVLKVDVLAELDRLADLVTTFENGSHQFAVLDEAASRNLMPPWLS</sequence>
<dbReference type="Pfam" id="PF01841">
    <property type="entry name" value="Transglut_core"/>
    <property type="match status" value="1"/>
</dbReference>
<dbReference type="Gene3D" id="3.10.620.30">
    <property type="match status" value="1"/>
</dbReference>
<evidence type="ECO:0000259" key="1">
    <source>
        <dbReference type="SMART" id="SM00460"/>
    </source>
</evidence>
<dbReference type="InterPro" id="IPR002931">
    <property type="entry name" value="Transglutaminase-like"/>
</dbReference>